<dbReference type="FunFam" id="3.60.20.30:FF:000001">
    <property type="entry name" value="Isoaspartyl peptidase/L-asparaginase"/>
    <property type="match status" value="1"/>
</dbReference>
<evidence type="ECO:0000256" key="7">
    <source>
        <dbReference type="PIRSR" id="PIRSR600246-3"/>
    </source>
</evidence>
<feature type="binding site" evidence="6">
    <location>
        <begin position="235"/>
        <end position="238"/>
    </location>
    <ligand>
        <name>substrate</name>
    </ligand>
</feature>
<feature type="active site" description="Nucleophile" evidence="5">
    <location>
        <position position="184"/>
    </location>
</feature>
<evidence type="ECO:0000256" key="4">
    <source>
        <dbReference type="ARBA" id="ARBA00069124"/>
    </source>
</evidence>
<sequence length="318" mass="32748">MTELRSLTSYWSGPAEGWTLVIHGGAGQLRRLLLGSDAEAHATTVLTAALDAGATILAGGGTAVDAVEAAVRVLEDDPYFNAGRGAVFSADGINELDAAIMDGATREAGAVSAVTKARNPVTLARAVMEQSPHVMLTASGADRFGAEHDIEQVAPAWFHTDERWRQYEELRAGGTFDADLKYGTVGAVARDDKGRLAAATSTGGLTGKRWNRIGDSPVIGAGTWAEDAGAATSCTGSGEHFIRVGAAHELSARVRLAGQSIGEAGAGVIGEIGALGGIGGLISVDAQGRGGWCFNSQGMYRGLARADQPHIVAMYGDD</sequence>
<dbReference type="GO" id="GO:0008233">
    <property type="term" value="F:peptidase activity"/>
    <property type="evidence" value="ECO:0007669"/>
    <property type="project" value="UniProtKB-KW"/>
</dbReference>
<organism evidence="8 9">
    <name type="scientific">Rhizorhabdus histidinilytica</name>
    <dbReference type="NCBI Taxonomy" id="439228"/>
    <lineage>
        <taxon>Bacteria</taxon>
        <taxon>Pseudomonadati</taxon>
        <taxon>Pseudomonadota</taxon>
        <taxon>Alphaproteobacteria</taxon>
        <taxon>Sphingomonadales</taxon>
        <taxon>Sphingomonadaceae</taxon>
        <taxon>Rhizorhabdus</taxon>
    </lineage>
</organism>
<dbReference type="RefSeq" id="WP_079650106.1">
    <property type="nucleotide sequence ID" value="NZ_FUYM01000011.1"/>
</dbReference>
<keyword evidence="3" id="KW-0068">Autocatalytic cleavage</keyword>
<evidence type="ECO:0000256" key="2">
    <source>
        <dbReference type="ARBA" id="ARBA00022801"/>
    </source>
</evidence>
<dbReference type="STRING" id="439228.SAMN06295920_11197"/>
<dbReference type="PANTHER" id="PTHR10188:SF6">
    <property type="entry name" value="N(4)-(BETA-N-ACETYLGLUCOSAMINYL)-L-ASPARAGINASE"/>
    <property type="match status" value="1"/>
</dbReference>
<reference evidence="9" key="1">
    <citation type="submission" date="2017-02" db="EMBL/GenBank/DDBJ databases">
        <authorList>
            <person name="Varghese N."/>
            <person name="Submissions S."/>
        </authorList>
    </citation>
    <scope>NUCLEOTIDE SEQUENCE [LARGE SCALE GENOMIC DNA]</scope>
    <source>
        <strain evidence="9">UM2</strain>
    </source>
</reference>
<dbReference type="CDD" id="cd04701">
    <property type="entry name" value="Asparaginase_2"/>
    <property type="match status" value="1"/>
</dbReference>
<evidence type="ECO:0000256" key="6">
    <source>
        <dbReference type="PIRSR" id="PIRSR600246-2"/>
    </source>
</evidence>
<accession>A0A1T5G091</accession>
<keyword evidence="9" id="KW-1185">Reference proteome</keyword>
<dbReference type="InterPro" id="IPR029055">
    <property type="entry name" value="Ntn_hydrolases_N"/>
</dbReference>
<gene>
    <name evidence="8" type="ORF">SAMN06295920_11197</name>
</gene>
<protein>
    <recommendedName>
        <fullName evidence="4">Isoaspartyl peptidase</fullName>
    </recommendedName>
</protein>
<evidence type="ECO:0000313" key="9">
    <source>
        <dbReference type="Proteomes" id="UP000189818"/>
    </source>
</evidence>
<dbReference type="Gene3D" id="3.60.20.30">
    <property type="entry name" value="(Glycosyl)asparaginase"/>
    <property type="match status" value="1"/>
</dbReference>
<dbReference type="Pfam" id="PF01112">
    <property type="entry name" value="Asparaginase_2"/>
    <property type="match status" value="1"/>
</dbReference>
<dbReference type="AlphaFoldDB" id="A0A1T5G091"/>
<dbReference type="PANTHER" id="PTHR10188">
    <property type="entry name" value="L-ASPARAGINASE"/>
    <property type="match status" value="1"/>
</dbReference>
<dbReference type="EMBL" id="FUYM01000011">
    <property type="protein sequence ID" value="SKC01674.1"/>
    <property type="molecule type" value="Genomic_DNA"/>
</dbReference>
<dbReference type="InterPro" id="IPR000246">
    <property type="entry name" value="Peptidase_T2"/>
</dbReference>
<evidence type="ECO:0000256" key="5">
    <source>
        <dbReference type="PIRSR" id="PIRSR600246-1"/>
    </source>
</evidence>
<dbReference type="SUPFAM" id="SSF56235">
    <property type="entry name" value="N-terminal nucleophile aminohydrolases (Ntn hydrolases)"/>
    <property type="match status" value="1"/>
</dbReference>
<feature type="site" description="Cleavage; by autolysis" evidence="7">
    <location>
        <begin position="183"/>
        <end position="184"/>
    </location>
</feature>
<evidence type="ECO:0000256" key="3">
    <source>
        <dbReference type="ARBA" id="ARBA00022813"/>
    </source>
</evidence>
<keyword evidence="1" id="KW-0645">Protease</keyword>
<feature type="binding site" evidence="6">
    <location>
        <begin position="212"/>
        <end position="215"/>
    </location>
    <ligand>
        <name>substrate</name>
    </ligand>
</feature>
<dbReference type="GO" id="GO:0016811">
    <property type="term" value="F:hydrolase activity, acting on carbon-nitrogen (but not peptide) bonds, in linear amides"/>
    <property type="evidence" value="ECO:0007669"/>
    <property type="project" value="UniProtKB-ARBA"/>
</dbReference>
<dbReference type="GO" id="GO:0006508">
    <property type="term" value="P:proteolysis"/>
    <property type="evidence" value="ECO:0007669"/>
    <property type="project" value="UniProtKB-KW"/>
</dbReference>
<evidence type="ECO:0000313" key="8">
    <source>
        <dbReference type="EMBL" id="SKC01674.1"/>
    </source>
</evidence>
<proteinExistence type="predicted"/>
<dbReference type="Proteomes" id="UP000189818">
    <property type="component" value="Unassembled WGS sequence"/>
</dbReference>
<name>A0A1T5G091_9SPHN</name>
<evidence type="ECO:0000256" key="1">
    <source>
        <dbReference type="ARBA" id="ARBA00022670"/>
    </source>
</evidence>
<dbReference type="OrthoDB" id="9780217at2"/>
<keyword evidence="2" id="KW-0378">Hydrolase</keyword>